<feature type="binding site" evidence="7">
    <location>
        <position position="108"/>
    </location>
    <ligand>
        <name>S-methyl-5'-thioadenosine</name>
        <dbReference type="ChEBI" id="CHEBI:17509"/>
    </ligand>
</feature>
<name>A0A650CLG9_9CREN</name>
<dbReference type="EMBL" id="CP045483">
    <property type="protein sequence ID" value="QGR18724.1"/>
    <property type="molecule type" value="Genomic_DNA"/>
</dbReference>
<dbReference type="Pfam" id="PF01564">
    <property type="entry name" value="Spermine_synth"/>
    <property type="match status" value="1"/>
</dbReference>
<proteinExistence type="inferred from homology"/>
<dbReference type="FunFam" id="3.40.50.150:FF:000088">
    <property type="entry name" value="Polyamine aminopropyltransferase"/>
    <property type="match status" value="1"/>
</dbReference>
<evidence type="ECO:0000256" key="3">
    <source>
        <dbReference type="ARBA" id="ARBA00022679"/>
    </source>
</evidence>
<dbReference type="InterPro" id="IPR035246">
    <property type="entry name" value="Spermidine_synt_N"/>
</dbReference>
<dbReference type="RefSeq" id="WP_156004947.1">
    <property type="nucleotide sequence ID" value="NZ_CP045483.1"/>
</dbReference>
<evidence type="ECO:0000256" key="2">
    <source>
        <dbReference type="ARBA" id="ARBA00022490"/>
    </source>
</evidence>
<evidence type="ECO:0000259" key="9">
    <source>
        <dbReference type="PROSITE" id="PS51006"/>
    </source>
</evidence>
<evidence type="ECO:0000313" key="10">
    <source>
        <dbReference type="EMBL" id="QGR18724.1"/>
    </source>
</evidence>
<dbReference type="InterPro" id="IPR037163">
    <property type="entry name" value="Spermidine_synt_N_sf"/>
</dbReference>
<dbReference type="PROSITE" id="PS01330">
    <property type="entry name" value="PABS_1"/>
    <property type="match status" value="1"/>
</dbReference>
<dbReference type="InterPro" id="IPR001045">
    <property type="entry name" value="Spermi_synthase"/>
</dbReference>
<dbReference type="CDD" id="cd02440">
    <property type="entry name" value="AdoMet_MTases"/>
    <property type="match status" value="1"/>
</dbReference>
<comment type="caution">
    <text evidence="7">Lacks conserved residue(s) required for the propagation of feature annotation.</text>
</comment>
<dbReference type="SUPFAM" id="SSF53335">
    <property type="entry name" value="S-adenosyl-L-methionine-dependent methyltransferases"/>
    <property type="match status" value="1"/>
</dbReference>
<feature type="binding site" evidence="7">
    <location>
        <position position="88"/>
    </location>
    <ligand>
        <name>spermidine</name>
        <dbReference type="ChEBI" id="CHEBI:57834"/>
    </ligand>
</feature>
<comment type="pathway">
    <text evidence="7">Amine and polyamine biosynthesis; spermidine biosynthesis; spermidine from putrescine: step 1/1.</text>
</comment>
<comment type="catalytic activity">
    <reaction evidence="6">
        <text>S-adenosyl 3-(methylsulfanyl)propylamine + spermidine = thermospermine + S-methyl-5'-thioadenosine + H(+)</text>
        <dbReference type="Rhea" id="RHEA:30515"/>
        <dbReference type="ChEBI" id="CHEBI:15378"/>
        <dbReference type="ChEBI" id="CHEBI:17509"/>
        <dbReference type="ChEBI" id="CHEBI:57443"/>
        <dbReference type="ChEBI" id="CHEBI:57834"/>
        <dbReference type="ChEBI" id="CHEBI:59903"/>
        <dbReference type="EC" id="2.5.1.79"/>
    </reaction>
</comment>
<dbReference type="NCBIfam" id="NF002010">
    <property type="entry name" value="PRK00811.1"/>
    <property type="match status" value="1"/>
</dbReference>
<dbReference type="GeneID" id="42797626"/>
<evidence type="ECO:0000256" key="6">
    <source>
        <dbReference type="ARBA" id="ARBA00048874"/>
    </source>
</evidence>
<dbReference type="AlphaFoldDB" id="A0A650CLG9"/>
<dbReference type="Gene3D" id="2.30.140.10">
    <property type="entry name" value="Spermidine synthase, tetramerisation domain"/>
    <property type="match status" value="1"/>
</dbReference>
<dbReference type="UniPathway" id="UPA00248">
    <property type="reaction ID" value="UER00314"/>
</dbReference>
<keyword evidence="2" id="KW-0963">Cytoplasm</keyword>
<evidence type="ECO:0000256" key="5">
    <source>
        <dbReference type="ARBA" id="ARBA00023115"/>
    </source>
</evidence>
<dbReference type="InterPro" id="IPR029063">
    <property type="entry name" value="SAM-dependent_MTases_sf"/>
</dbReference>
<dbReference type="InterPro" id="IPR030374">
    <property type="entry name" value="PABS"/>
</dbReference>
<comment type="catalytic activity">
    <reaction evidence="7">
        <text>S-adenosyl 3-(methylsulfanyl)propylamine + putrescine = S-methyl-5'-thioadenosine + spermidine + H(+)</text>
        <dbReference type="Rhea" id="RHEA:12721"/>
        <dbReference type="ChEBI" id="CHEBI:15378"/>
        <dbReference type="ChEBI" id="CHEBI:17509"/>
        <dbReference type="ChEBI" id="CHEBI:57443"/>
        <dbReference type="ChEBI" id="CHEBI:57834"/>
        <dbReference type="ChEBI" id="CHEBI:326268"/>
        <dbReference type="EC" id="2.5.1.16"/>
    </reaction>
</comment>
<organism evidence="10 11">
    <name type="scientific">Stygiolobus azoricus</name>
    <dbReference type="NCBI Taxonomy" id="41675"/>
    <lineage>
        <taxon>Archaea</taxon>
        <taxon>Thermoproteota</taxon>
        <taxon>Thermoprotei</taxon>
        <taxon>Sulfolobales</taxon>
        <taxon>Sulfolobaceae</taxon>
        <taxon>Stygiolobus</taxon>
    </lineage>
</organism>
<feature type="binding site" evidence="7">
    <location>
        <begin position="140"/>
        <end position="141"/>
    </location>
    <ligand>
        <name>S-methyl-5'-thioadenosine</name>
        <dbReference type="ChEBI" id="CHEBI:17509"/>
    </ligand>
</feature>
<feature type="binding site" evidence="7">
    <location>
        <position position="167"/>
    </location>
    <ligand>
        <name>S-methyl-5'-thioadenosine</name>
        <dbReference type="ChEBI" id="CHEBI:17509"/>
    </ligand>
</feature>
<dbReference type="OrthoDB" id="10538at2157"/>
<feature type="domain" description="PABS" evidence="9">
    <location>
        <begin position="4"/>
        <end position="239"/>
    </location>
</feature>
<dbReference type="PANTHER" id="PTHR43317:SF1">
    <property type="entry name" value="THERMOSPERMINE SYNTHASE ACAULIS5"/>
    <property type="match status" value="1"/>
</dbReference>
<keyword evidence="11" id="KW-1185">Reference proteome</keyword>
<dbReference type="GO" id="GO:0004766">
    <property type="term" value="F:spermidine synthase activity"/>
    <property type="evidence" value="ECO:0007669"/>
    <property type="project" value="UniProtKB-UniRule"/>
</dbReference>
<evidence type="ECO:0000256" key="7">
    <source>
        <dbReference type="HAMAP-Rule" id="MF_00198"/>
    </source>
</evidence>
<dbReference type="PROSITE" id="PS51006">
    <property type="entry name" value="PABS_2"/>
    <property type="match status" value="1"/>
</dbReference>
<comment type="subunit">
    <text evidence="7">Homodimer or homotetramer.</text>
</comment>
<evidence type="ECO:0000256" key="1">
    <source>
        <dbReference type="ARBA" id="ARBA00007867"/>
    </source>
</evidence>
<comment type="similarity">
    <text evidence="1 7">Belongs to the spermidine/spermine synthase family.</text>
</comment>
<dbReference type="HAMAP" id="MF_00198">
    <property type="entry name" value="Spermidine_synth"/>
    <property type="match status" value="1"/>
</dbReference>
<dbReference type="Gene3D" id="3.40.50.150">
    <property type="entry name" value="Vaccinia Virus protein VP39"/>
    <property type="match status" value="1"/>
</dbReference>
<protein>
    <recommendedName>
        <fullName evidence="7">Polyamine aminopropyltransferase</fullName>
    </recommendedName>
    <alternativeName>
        <fullName evidence="7">Putrescine aminopropyltransferase</fullName>
        <shortName evidence="7">PAPT</shortName>
    </alternativeName>
    <alternativeName>
        <fullName evidence="7">Spermidine synthase</fullName>
        <shortName evidence="7">SPDS</shortName>
        <shortName evidence="7">SPDSY</shortName>
        <ecNumber evidence="7">2.5.1.16</ecNumber>
    </alternativeName>
</protein>
<dbReference type="InterPro" id="IPR030373">
    <property type="entry name" value="PABS_CS"/>
</dbReference>
<keyword evidence="3 7" id="KW-0808">Transferase</keyword>
<feature type="binding site" evidence="7">
    <location>
        <position position="64"/>
    </location>
    <ligand>
        <name>spermidine</name>
        <dbReference type="ChEBI" id="CHEBI:57834"/>
    </ligand>
</feature>
<keyword evidence="5 7" id="KW-0620">Polyamine biosynthesis</keyword>
<sequence length="302" mass="34649">MYEWHWHIEWQTPYEYHAHAIKRVIAEERSEFQRVLLVELFRFGKSLIIDGKVQSTVSDEYIYHETLVHPLLITLDNPKEVLILGGGEGATLREVLKHKSVNSAVMVDIDPVVIDFAKKYLHEWHQGSFDNPKSKLIIGDGYKFVKETNQKFDAVILDLTDPIKDSPSQLLYTVEFYKQVKGILKENGGLVTQATSPSFSLDTFSAIYNTLRNVFKYVSASIVYIPGFDSLWGFVYASDYRSPSSLTAEQVDELIKEKINGELKFYDGETHEMIFSIPKHIRVKLENEKRVSTEKEPIAVPA</sequence>
<dbReference type="PANTHER" id="PTHR43317">
    <property type="entry name" value="THERMOSPERMINE SYNTHASE ACAULIS5"/>
    <property type="match status" value="1"/>
</dbReference>
<evidence type="ECO:0000256" key="8">
    <source>
        <dbReference type="PROSITE-ProRule" id="PRU00354"/>
    </source>
</evidence>
<evidence type="ECO:0000256" key="4">
    <source>
        <dbReference type="ARBA" id="ARBA00023066"/>
    </source>
</evidence>
<feature type="active site" description="Proton acceptor" evidence="7 8">
    <location>
        <position position="158"/>
    </location>
</feature>
<keyword evidence="4 7" id="KW-0745">Spermidine biosynthesis</keyword>
<accession>A0A650CLG9</accession>
<dbReference type="GO" id="GO:0008295">
    <property type="term" value="P:spermidine biosynthetic process"/>
    <property type="evidence" value="ECO:0007669"/>
    <property type="project" value="UniProtKB-UniRule"/>
</dbReference>
<dbReference type="EC" id="2.5.1.16" evidence="7"/>
<evidence type="ECO:0000313" key="11">
    <source>
        <dbReference type="Proteomes" id="UP000423396"/>
    </source>
</evidence>
<dbReference type="GO" id="GO:0010487">
    <property type="term" value="F:thermospermine synthase activity"/>
    <property type="evidence" value="ECO:0007669"/>
    <property type="project" value="UniProtKB-EC"/>
</dbReference>
<dbReference type="KEGG" id="sazo:D1868_01070"/>
<dbReference type="Proteomes" id="UP000423396">
    <property type="component" value="Chromosome"/>
</dbReference>
<dbReference type="Pfam" id="PF17284">
    <property type="entry name" value="Spermine_synt_N"/>
    <property type="match status" value="1"/>
</dbReference>
<reference evidence="10 11" key="1">
    <citation type="submission" date="2019-10" db="EMBL/GenBank/DDBJ databases">
        <title>Genome Sequences from Six Type Strain Members of the Archaeal Family Sulfolobaceae: Acidianus ambivalens, Acidianus infernus, Metallosphaera prunae, Stygiolobus azoricus, Sulfolobus metallicus, and Sulfurisphaera ohwakuensis.</title>
        <authorList>
            <person name="Counts J.A."/>
            <person name="Kelly R.M."/>
        </authorList>
    </citation>
    <scope>NUCLEOTIDE SEQUENCE [LARGE SCALE GENOMIC DNA]</scope>
    <source>
        <strain evidence="10 11">FC6</strain>
    </source>
</reference>
<gene>
    <name evidence="7 10" type="primary">speE</name>
    <name evidence="10" type="ORF">D1868_01070</name>
</gene>
<comment type="function">
    <text evidence="7">Catalyzes the irreversible transfer of a propylamine group from the amino donor S-adenosylmethioninamine (decarboxy-AdoMet) to putrescine (1,4-diaminobutane) to yield spermidine.</text>
</comment>
<feature type="binding site" evidence="7">
    <location>
        <position position="33"/>
    </location>
    <ligand>
        <name>S-methyl-5'-thioadenosine</name>
        <dbReference type="ChEBI" id="CHEBI:17509"/>
    </ligand>
</feature>